<gene>
    <name evidence="3" type="ORF">ARMGADRAFT_1039163</name>
</gene>
<dbReference type="AlphaFoldDB" id="A0A2H3D2A7"/>
<proteinExistence type="predicted"/>
<feature type="compositionally biased region" description="Polar residues" evidence="1">
    <location>
        <begin position="387"/>
        <end position="407"/>
    </location>
</feature>
<feature type="transmembrane region" description="Helical" evidence="2">
    <location>
        <begin position="114"/>
        <end position="137"/>
    </location>
</feature>
<evidence type="ECO:0000313" key="4">
    <source>
        <dbReference type="Proteomes" id="UP000217790"/>
    </source>
</evidence>
<evidence type="ECO:0000256" key="1">
    <source>
        <dbReference type="SAM" id="MobiDB-lite"/>
    </source>
</evidence>
<name>A0A2H3D2A7_ARMGA</name>
<reference evidence="4" key="1">
    <citation type="journal article" date="2017" name="Nat. Ecol. Evol.">
        <title>Genome expansion and lineage-specific genetic innovations in the forest pathogenic fungi Armillaria.</title>
        <authorList>
            <person name="Sipos G."/>
            <person name="Prasanna A.N."/>
            <person name="Walter M.C."/>
            <person name="O'Connor E."/>
            <person name="Balint B."/>
            <person name="Krizsan K."/>
            <person name="Kiss B."/>
            <person name="Hess J."/>
            <person name="Varga T."/>
            <person name="Slot J."/>
            <person name="Riley R."/>
            <person name="Boka B."/>
            <person name="Rigling D."/>
            <person name="Barry K."/>
            <person name="Lee J."/>
            <person name="Mihaltcheva S."/>
            <person name="LaButti K."/>
            <person name="Lipzen A."/>
            <person name="Waldron R."/>
            <person name="Moloney N.M."/>
            <person name="Sperisen C."/>
            <person name="Kredics L."/>
            <person name="Vagvoelgyi C."/>
            <person name="Patrignani A."/>
            <person name="Fitzpatrick D."/>
            <person name="Nagy I."/>
            <person name="Doyle S."/>
            <person name="Anderson J.B."/>
            <person name="Grigoriev I.V."/>
            <person name="Gueldener U."/>
            <person name="Muensterkoetter M."/>
            <person name="Nagy L.G."/>
        </authorList>
    </citation>
    <scope>NUCLEOTIDE SEQUENCE [LARGE SCALE GENOMIC DNA]</scope>
    <source>
        <strain evidence="4">Ar21-2</strain>
    </source>
</reference>
<protein>
    <submittedName>
        <fullName evidence="3">Uncharacterized protein</fullName>
    </submittedName>
</protein>
<keyword evidence="4" id="KW-1185">Reference proteome</keyword>
<keyword evidence="2" id="KW-1133">Transmembrane helix</keyword>
<feature type="region of interest" description="Disordered" evidence="1">
    <location>
        <begin position="348"/>
        <end position="422"/>
    </location>
</feature>
<feature type="region of interest" description="Disordered" evidence="1">
    <location>
        <begin position="159"/>
        <end position="223"/>
    </location>
</feature>
<evidence type="ECO:0000313" key="3">
    <source>
        <dbReference type="EMBL" id="PBK81646.1"/>
    </source>
</evidence>
<organism evidence="3 4">
    <name type="scientific">Armillaria gallica</name>
    <name type="common">Bulbous honey fungus</name>
    <name type="synonym">Armillaria bulbosa</name>
    <dbReference type="NCBI Taxonomy" id="47427"/>
    <lineage>
        <taxon>Eukaryota</taxon>
        <taxon>Fungi</taxon>
        <taxon>Dikarya</taxon>
        <taxon>Basidiomycota</taxon>
        <taxon>Agaricomycotina</taxon>
        <taxon>Agaricomycetes</taxon>
        <taxon>Agaricomycetidae</taxon>
        <taxon>Agaricales</taxon>
        <taxon>Marasmiineae</taxon>
        <taxon>Physalacriaceae</taxon>
        <taxon>Armillaria</taxon>
    </lineage>
</organism>
<keyword evidence="2" id="KW-0812">Transmembrane</keyword>
<evidence type="ECO:0000256" key="2">
    <source>
        <dbReference type="SAM" id="Phobius"/>
    </source>
</evidence>
<accession>A0A2H3D2A7</accession>
<sequence length="422" mass="46976">MILAAFFSALVITALISLGIAIYDTSRRRAEEEEEARAALPFHYIPNYYLQSEPSLTITPEPFEIVTALLFLILRFTLHQLQQIREDLERLPRRPPDTATNANPGPEAFHRRKVIALGIVLAATTLTITTTLLSLVYSREIRTLLTRLGNPDQAWALNAQRPQSSTPKDDSLTTPPPRPPRRQNRSGTYGINQEAPDPMPRNESYQTTLTTPPLFGGSPTSSSHSWRLSGTNLWGTYVLPHSNYQTPPWNETQFPPMRRPIPADFPRHVQGRAQERYYLTSRINCTTYLAGLRRTPTPIPAVTWTQDPLMDKEDFETLNQSPIHSGTHTPIDLPTILSILWGMTTSGLNSPTSTERSLDPTEPLPGNSGDETPRAALSGNIGDHGSIWTSTSPLPVETPSHTGSCRQPNPPTIPPKHWEANP</sequence>
<keyword evidence="2" id="KW-0472">Membrane</keyword>
<dbReference type="EMBL" id="KZ293726">
    <property type="protein sequence ID" value="PBK81646.1"/>
    <property type="molecule type" value="Genomic_DNA"/>
</dbReference>
<dbReference type="InParanoid" id="A0A2H3D2A7"/>
<dbReference type="Proteomes" id="UP000217790">
    <property type="component" value="Unassembled WGS sequence"/>
</dbReference>